<reference evidence="1" key="2">
    <citation type="journal article" date="2015" name="Data Brief">
        <title>Shoot transcriptome of the giant reed, Arundo donax.</title>
        <authorList>
            <person name="Barrero R.A."/>
            <person name="Guerrero F.D."/>
            <person name="Moolhuijzen P."/>
            <person name="Goolsby J.A."/>
            <person name="Tidwell J."/>
            <person name="Bellgard S.E."/>
            <person name="Bellgard M.I."/>
        </authorList>
    </citation>
    <scope>NUCLEOTIDE SEQUENCE</scope>
    <source>
        <tissue evidence="1">Shoot tissue taken approximately 20 cm above the soil surface</tissue>
    </source>
</reference>
<organism evidence="1">
    <name type="scientific">Arundo donax</name>
    <name type="common">Giant reed</name>
    <name type="synonym">Donax arundinaceus</name>
    <dbReference type="NCBI Taxonomy" id="35708"/>
    <lineage>
        <taxon>Eukaryota</taxon>
        <taxon>Viridiplantae</taxon>
        <taxon>Streptophyta</taxon>
        <taxon>Embryophyta</taxon>
        <taxon>Tracheophyta</taxon>
        <taxon>Spermatophyta</taxon>
        <taxon>Magnoliopsida</taxon>
        <taxon>Liliopsida</taxon>
        <taxon>Poales</taxon>
        <taxon>Poaceae</taxon>
        <taxon>PACMAD clade</taxon>
        <taxon>Arundinoideae</taxon>
        <taxon>Arundineae</taxon>
        <taxon>Arundo</taxon>
    </lineage>
</organism>
<proteinExistence type="predicted"/>
<protein>
    <submittedName>
        <fullName evidence="1">Uncharacterized protein</fullName>
    </submittedName>
</protein>
<name>A0A0A9EQ72_ARUDO</name>
<dbReference type="EMBL" id="GBRH01196782">
    <property type="protein sequence ID" value="JAE01114.1"/>
    <property type="molecule type" value="Transcribed_RNA"/>
</dbReference>
<evidence type="ECO:0000313" key="1">
    <source>
        <dbReference type="EMBL" id="JAE01114.1"/>
    </source>
</evidence>
<sequence length="79" mass="9502">MLDHWNGSWKSEKKQHKNKVIASCYATRIFYMHHINYLKMFKSIHVSDFLEKCRIRISVSARYRYAYLYPCNLASIPLS</sequence>
<accession>A0A0A9EQ72</accession>
<reference evidence="1" key="1">
    <citation type="submission" date="2014-09" db="EMBL/GenBank/DDBJ databases">
        <authorList>
            <person name="Magalhaes I.L.F."/>
            <person name="Oliveira U."/>
            <person name="Santos F.R."/>
            <person name="Vidigal T.H.D.A."/>
            <person name="Brescovit A.D."/>
            <person name="Santos A.J."/>
        </authorList>
    </citation>
    <scope>NUCLEOTIDE SEQUENCE</scope>
    <source>
        <tissue evidence="1">Shoot tissue taken approximately 20 cm above the soil surface</tissue>
    </source>
</reference>
<dbReference type="AlphaFoldDB" id="A0A0A9EQ72"/>